<dbReference type="EC" id="3.4.-.-" evidence="9"/>
<evidence type="ECO:0000256" key="4">
    <source>
        <dbReference type="ARBA" id="ARBA00022670"/>
    </source>
</evidence>
<dbReference type="InterPro" id="IPR046450">
    <property type="entry name" value="PA_dom_sf"/>
</dbReference>
<dbReference type="GO" id="GO:0006508">
    <property type="term" value="P:proteolysis"/>
    <property type="evidence" value="ECO:0007669"/>
    <property type="project" value="UniProtKB-KW"/>
</dbReference>
<feature type="domain" description="PA" evidence="11">
    <location>
        <begin position="131"/>
        <end position="215"/>
    </location>
</feature>
<dbReference type="PANTHER" id="PTHR12147:SF57">
    <property type="entry name" value="PEPTIDE HYDROLASE"/>
    <property type="match status" value="1"/>
</dbReference>
<dbReference type="GO" id="GO:0046872">
    <property type="term" value="F:metal ion binding"/>
    <property type="evidence" value="ECO:0007669"/>
    <property type="project" value="UniProtKB-KW"/>
</dbReference>
<evidence type="ECO:0000256" key="1">
    <source>
        <dbReference type="ARBA" id="ARBA00001947"/>
    </source>
</evidence>
<keyword evidence="4 9" id="KW-0645">Protease</keyword>
<evidence type="ECO:0000313" key="13">
    <source>
        <dbReference type="EMBL" id="KAF1844681.1"/>
    </source>
</evidence>
<keyword evidence="5 9" id="KW-0479">Metal-binding</keyword>
<feature type="compositionally biased region" description="Basic residues" evidence="10">
    <location>
        <begin position="481"/>
        <end position="504"/>
    </location>
</feature>
<keyword evidence="3" id="KW-0031">Aminopeptidase</keyword>
<name>A0A9P4GFT6_9PLEO</name>
<feature type="chain" id="PRO_5040538400" description="Peptide hydrolase" evidence="9">
    <location>
        <begin position="22"/>
        <end position="504"/>
    </location>
</feature>
<sequence length="504" mass="52927">MRSTIVLGTLAAAASASPALARRQYGTYKPLVTSEALQADITKEGLLEGAQTLEDFAYAYPRRTRIIGSEAHNDTVNWLKEELEALDGYYDVSLQNFFTVAMITGQINAFKVSGSNASASLFEYSASGNATAPLVVVANRGCNATDYPATVSGNIALISRGSCDFGLKSALAGTAGAAAAIIYNNAAGEFNGTLGVPPRPEGNYVATVAISQQLGTGFVQAIAGGANITATIDVTTDIQNVSTYNVLATTKGGDQNNKLALGAHTDSVLAGPGINDDGSGTVGILEVAKALSKYEIKNAVTFGFWAGEEEGLLGSTYYVEHLPANETAQIRGYLNFDMIASPNYIHAIYDGDGSAFNVSGPPGSAQFEKFLEDYFTSAGENFTATAFDGRSDYGPFLDVGIPSGGTFTGAEEIKTEAEAAAFGGEAGVALDKCYHAACDNVANLDLDAFELHGKAIAAAVATYATSWEGFPARNTTVARRSVPRARRTNESRHHRSRRSQPLKK</sequence>
<keyword evidence="6 9" id="KW-0732">Signal</keyword>
<evidence type="ECO:0000256" key="5">
    <source>
        <dbReference type="ARBA" id="ARBA00022723"/>
    </source>
</evidence>
<evidence type="ECO:0000256" key="8">
    <source>
        <dbReference type="ARBA" id="ARBA00022833"/>
    </source>
</evidence>
<reference evidence="13" key="1">
    <citation type="submission" date="2020-01" db="EMBL/GenBank/DDBJ databases">
        <authorList>
            <consortium name="DOE Joint Genome Institute"/>
            <person name="Haridas S."/>
            <person name="Albert R."/>
            <person name="Binder M."/>
            <person name="Bloem J."/>
            <person name="Labutti K."/>
            <person name="Salamov A."/>
            <person name="Andreopoulos B."/>
            <person name="Baker S.E."/>
            <person name="Barry K."/>
            <person name="Bills G."/>
            <person name="Bluhm B.H."/>
            <person name="Cannon C."/>
            <person name="Castanera R."/>
            <person name="Culley D.E."/>
            <person name="Daum C."/>
            <person name="Ezra D."/>
            <person name="Gonzalez J.B."/>
            <person name="Henrissat B."/>
            <person name="Kuo A."/>
            <person name="Liang C."/>
            <person name="Lipzen A."/>
            <person name="Lutzoni F."/>
            <person name="Magnuson J."/>
            <person name="Mondo S."/>
            <person name="Nolan M."/>
            <person name="Ohm R."/>
            <person name="Pangilinan J."/>
            <person name="Park H.-J."/>
            <person name="Ramirez L."/>
            <person name="Alfaro M."/>
            <person name="Sun H."/>
            <person name="Tritt A."/>
            <person name="Yoshinaga Y."/>
            <person name="Zwiers L.-H."/>
            <person name="Turgeon B.G."/>
            <person name="Goodwin S.B."/>
            <person name="Spatafora J.W."/>
            <person name="Crous P.W."/>
            <person name="Grigoriev I.V."/>
        </authorList>
    </citation>
    <scope>NUCLEOTIDE SEQUENCE</scope>
    <source>
        <strain evidence="13">CBS 394.84</strain>
    </source>
</reference>
<evidence type="ECO:0000256" key="6">
    <source>
        <dbReference type="ARBA" id="ARBA00022729"/>
    </source>
</evidence>
<comment type="caution">
    <text evidence="13">The sequence shown here is derived from an EMBL/GenBank/DDBJ whole genome shotgun (WGS) entry which is preliminary data.</text>
</comment>
<dbReference type="SUPFAM" id="SSF52025">
    <property type="entry name" value="PA domain"/>
    <property type="match status" value="1"/>
</dbReference>
<keyword evidence="14" id="KW-1185">Reference proteome</keyword>
<comment type="similarity">
    <text evidence="2">Belongs to the peptidase M28 family. M28A subfamily.</text>
</comment>
<dbReference type="FunFam" id="3.40.630.10:FF:000054">
    <property type="entry name" value="Peptide hydrolase"/>
    <property type="match status" value="1"/>
</dbReference>
<dbReference type="OrthoDB" id="10013407at2759"/>
<keyword evidence="8 9" id="KW-0862">Zinc</keyword>
<dbReference type="Gene3D" id="3.40.630.10">
    <property type="entry name" value="Zn peptidases"/>
    <property type="match status" value="1"/>
</dbReference>
<dbReference type="RefSeq" id="XP_040787244.1">
    <property type="nucleotide sequence ID" value="XM_040928857.1"/>
</dbReference>
<dbReference type="GO" id="GO:0008235">
    <property type="term" value="F:metalloexopeptidase activity"/>
    <property type="evidence" value="ECO:0007669"/>
    <property type="project" value="InterPro"/>
</dbReference>
<dbReference type="GeneID" id="63846109"/>
<accession>A0A9P4GFT6</accession>
<gene>
    <name evidence="13" type="ORF">K460DRAFT_285980</name>
</gene>
<dbReference type="Pfam" id="PF02225">
    <property type="entry name" value="PA"/>
    <property type="match status" value="1"/>
</dbReference>
<dbReference type="Pfam" id="PF04389">
    <property type="entry name" value="Peptidase_M28"/>
    <property type="match status" value="1"/>
</dbReference>
<evidence type="ECO:0000256" key="10">
    <source>
        <dbReference type="SAM" id="MobiDB-lite"/>
    </source>
</evidence>
<feature type="domain" description="Peptidase M28" evidence="12">
    <location>
        <begin position="245"/>
        <end position="459"/>
    </location>
</feature>
<evidence type="ECO:0000256" key="2">
    <source>
        <dbReference type="ARBA" id="ARBA00005957"/>
    </source>
</evidence>
<dbReference type="SUPFAM" id="SSF53187">
    <property type="entry name" value="Zn-dependent exopeptidases"/>
    <property type="match status" value="1"/>
</dbReference>
<keyword evidence="7 9" id="KW-0378">Hydrolase</keyword>
<dbReference type="AlphaFoldDB" id="A0A9P4GFT6"/>
<dbReference type="InterPro" id="IPR045175">
    <property type="entry name" value="M28_fam"/>
</dbReference>
<feature type="region of interest" description="Disordered" evidence="10">
    <location>
        <begin position="475"/>
        <end position="504"/>
    </location>
</feature>
<evidence type="ECO:0000256" key="9">
    <source>
        <dbReference type="RuleBase" id="RU361240"/>
    </source>
</evidence>
<proteinExistence type="inferred from homology"/>
<protein>
    <recommendedName>
        <fullName evidence="9">Peptide hydrolase</fullName>
        <ecNumber evidence="9">3.4.-.-</ecNumber>
    </recommendedName>
</protein>
<dbReference type="Proteomes" id="UP000800039">
    <property type="component" value="Unassembled WGS sequence"/>
</dbReference>
<evidence type="ECO:0000259" key="12">
    <source>
        <dbReference type="Pfam" id="PF04389"/>
    </source>
</evidence>
<evidence type="ECO:0000313" key="14">
    <source>
        <dbReference type="Proteomes" id="UP000800039"/>
    </source>
</evidence>
<dbReference type="InterPro" id="IPR003137">
    <property type="entry name" value="PA_domain"/>
</dbReference>
<evidence type="ECO:0000256" key="3">
    <source>
        <dbReference type="ARBA" id="ARBA00022438"/>
    </source>
</evidence>
<evidence type="ECO:0000259" key="11">
    <source>
        <dbReference type="Pfam" id="PF02225"/>
    </source>
</evidence>
<comment type="cofactor">
    <cofactor evidence="1">
        <name>Zn(2+)</name>
        <dbReference type="ChEBI" id="CHEBI:29105"/>
    </cofactor>
</comment>
<feature type="signal peptide" evidence="9">
    <location>
        <begin position="1"/>
        <end position="21"/>
    </location>
</feature>
<dbReference type="EMBL" id="ML976616">
    <property type="protein sequence ID" value="KAF1844681.1"/>
    <property type="molecule type" value="Genomic_DNA"/>
</dbReference>
<dbReference type="PANTHER" id="PTHR12147">
    <property type="entry name" value="METALLOPEPTIDASE M28 FAMILY MEMBER"/>
    <property type="match status" value="1"/>
</dbReference>
<dbReference type="Gene3D" id="3.50.30.30">
    <property type="match status" value="1"/>
</dbReference>
<dbReference type="GO" id="GO:0004177">
    <property type="term" value="F:aminopeptidase activity"/>
    <property type="evidence" value="ECO:0007669"/>
    <property type="project" value="UniProtKB-KW"/>
</dbReference>
<dbReference type="InterPro" id="IPR007484">
    <property type="entry name" value="Peptidase_M28"/>
</dbReference>
<evidence type="ECO:0000256" key="7">
    <source>
        <dbReference type="ARBA" id="ARBA00022801"/>
    </source>
</evidence>
<organism evidence="13 14">
    <name type="scientific">Cucurbitaria berberidis CBS 394.84</name>
    <dbReference type="NCBI Taxonomy" id="1168544"/>
    <lineage>
        <taxon>Eukaryota</taxon>
        <taxon>Fungi</taxon>
        <taxon>Dikarya</taxon>
        <taxon>Ascomycota</taxon>
        <taxon>Pezizomycotina</taxon>
        <taxon>Dothideomycetes</taxon>
        <taxon>Pleosporomycetidae</taxon>
        <taxon>Pleosporales</taxon>
        <taxon>Pleosporineae</taxon>
        <taxon>Cucurbitariaceae</taxon>
        <taxon>Cucurbitaria</taxon>
    </lineage>
</organism>